<dbReference type="AlphaFoldDB" id="A0A9J6DKY4"/>
<dbReference type="Proteomes" id="UP000821866">
    <property type="component" value="Chromosome 6"/>
</dbReference>
<comment type="caution">
    <text evidence="1">The sequence shown here is derived from an EMBL/GenBank/DDBJ whole genome shotgun (WGS) entry which is preliminary data.</text>
</comment>
<dbReference type="SUPFAM" id="SSF51206">
    <property type="entry name" value="cAMP-binding domain-like"/>
    <property type="match status" value="1"/>
</dbReference>
<evidence type="ECO:0000313" key="2">
    <source>
        <dbReference type="Proteomes" id="UP000821866"/>
    </source>
</evidence>
<name>A0A9J6DKY4_RHIMP</name>
<keyword evidence="2" id="KW-1185">Reference proteome</keyword>
<sequence length="291" mass="33321">MAASLPVERRDNAHSGGRIQIRPVSFAPQDVIVERGEENPILLTYSGILKIEGEFENARDGSLPNSVSQLFFYNEGYFLDYVSAPACLGVLGLVTDEPSITRVVAETQINAYVVPRQRVMEAIQIFTRPPSFIFQIWSYIARIIAFMVLQTQPKYQTWPLDKISRRLESFLLPDLERCSKFNLTAEVEDAILIQGTALDPETQDYFVAPIYLPSQAMKITFPFYKDRMRPVILIIAGKDYKLPPEVDWLQTKGDDEMQNEYEENFKIVNTTEQGDDLTEKAMSHRQSMDLY</sequence>
<reference evidence="1" key="1">
    <citation type="journal article" date="2020" name="Cell">
        <title>Large-Scale Comparative Analyses of Tick Genomes Elucidate Their Genetic Diversity and Vector Capacities.</title>
        <authorList>
            <consortium name="Tick Genome and Microbiome Consortium (TIGMIC)"/>
            <person name="Jia N."/>
            <person name="Wang J."/>
            <person name="Shi W."/>
            <person name="Du L."/>
            <person name="Sun Y."/>
            <person name="Zhan W."/>
            <person name="Jiang J.F."/>
            <person name="Wang Q."/>
            <person name="Zhang B."/>
            <person name="Ji P."/>
            <person name="Bell-Sakyi L."/>
            <person name="Cui X.M."/>
            <person name="Yuan T.T."/>
            <person name="Jiang B.G."/>
            <person name="Yang W.F."/>
            <person name="Lam T.T."/>
            <person name="Chang Q.C."/>
            <person name="Ding S.J."/>
            <person name="Wang X.J."/>
            <person name="Zhu J.G."/>
            <person name="Ruan X.D."/>
            <person name="Zhao L."/>
            <person name="Wei J.T."/>
            <person name="Ye R.Z."/>
            <person name="Que T.C."/>
            <person name="Du C.H."/>
            <person name="Zhou Y.H."/>
            <person name="Cheng J.X."/>
            <person name="Dai P.F."/>
            <person name="Guo W.B."/>
            <person name="Han X.H."/>
            <person name="Huang E.J."/>
            <person name="Li L.F."/>
            <person name="Wei W."/>
            <person name="Gao Y.C."/>
            <person name="Liu J.Z."/>
            <person name="Shao H.Z."/>
            <person name="Wang X."/>
            <person name="Wang C.C."/>
            <person name="Yang T.C."/>
            <person name="Huo Q.B."/>
            <person name="Li W."/>
            <person name="Chen H.Y."/>
            <person name="Chen S.E."/>
            <person name="Zhou L.G."/>
            <person name="Ni X.B."/>
            <person name="Tian J.H."/>
            <person name="Sheng Y."/>
            <person name="Liu T."/>
            <person name="Pan Y.S."/>
            <person name="Xia L.Y."/>
            <person name="Li J."/>
            <person name="Zhao F."/>
            <person name="Cao W.C."/>
        </authorList>
    </citation>
    <scope>NUCLEOTIDE SEQUENCE</scope>
    <source>
        <strain evidence="1">Rmic-2018</strain>
    </source>
</reference>
<reference evidence="1" key="2">
    <citation type="submission" date="2021-09" db="EMBL/GenBank/DDBJ databases">
        <authorList>
            <person name="Jia N."/>
            <person name="Wang J."/>
            <person name="Shi W."/>
            <person name="Du L."/>
            <person name="Sun Y."/>
            <person name="Zhan W."/>
            <person name="Jiang J."/>
            <person name="Wang Q."/>
            <person name="Zhang B."/>
            <person name="Ji P."/>
            <person name="Sakyi L.B."/>
            <person name="Cui X."/>
            <person name="Yuan T."/>
            <person name="Jiang B."/>
            <person name="Yang W."/>
            <person name="Lam T.T.-Y."/>
            <person name="Chang Q."/>
            <person name="Ding S."/>
            <person name="Wang X."/>
            <person name="Zhu J."/>
            <person name="Ruan X."/>
            <person name="Zhao L."/>
            <person name="Wei J."/>
            <person name="Que T."/>
            <person name="Du C."/>
            <person name="Cheng J."/>
            <person name="Dai P."/>
            <person name="Han X."/>
            <person name="Huang E."/>
            <person name="Gao Y."/>
            <person name="Liu J."/>
            <person name="Shao H."/>
            <person name="Ye R."/>
            <person name="Li L."/>
            <person name="Wei W."/>
            <person name="Wang X."/>
            <person name="Wang C."/>
            <person name="Huo Q."/>
            <person name="Li W."/>
            <person name="Guo W."/>
            <person name="Chen H."/>
            <person name="Chen S."/>
            <person name="Zhou L."/>
            <person name="Zhou L."/>
            <person name="Ni X."/>
            <person name="Tian J."/>
            <person name="Zhou Y."/>
            <person name="Sheng Y."/>
            <person name="Liu T."/>
            <person name="Pan Y."/>
            <person name="Xia L."/>
            <person name="Li J."/>
            <person name="Zhao F."/>
            <person name="Cao W."/>
        </authorList>
    </citation>
    <scope>NUCLEOTIDE SEQUENCE</scope>
    <source>
        <strain evidence="1">Rmic-2018</strain>
        <tissue evidence="1">Larvae</tissue>
    </source>
</reference>
<accession>A0A9J6DKY4</accession>
<gene>
    <name evidence="1" type="ORF">HPB51_000914</name>
</gene>
<organism evidence="1 2">
    <name type="scientific">Rhipicephalus microplus</name>
    <name type="common">Cattle tick</name>
    <name type="synonym">Boophilus microplus</name>
    <dbReference type="NCBI Taxonomy" id="6941"/>
    <lineage>
        <taxon>Eukaryota</taxon>
        <taxon>Metazoa</taxon>
        <taxon>Ecdysozoa</taxon>
        <taxon>Arthropoda</taxon>
        <taxon>Chelicerata</taxon>
        <taxon>Arachnida</taxon>
        <taxon>Acari</taxon>
        <taxon>Parasitiformes</taxon>
        <taxon>Ixodida</taxon>
        <taxon>Ixodoidea</taxon>
        <taxon>Ixodidae</taxon>
        <taxon>Rhipicephalinae</taxon>
        <taxon>Rhipicephalus</taxon>
        <taxon>Boophilus</taxon>
    </lineage>
</organism>
<evidence type="ECO:0000313" key="1">
    <source>
        <dbReference type="EMBL" id="KAH8022614.1"/>
    </source>
</evidence>
<dbReference type="VEuPathDB" id="VectorBase:LOC119161038"/>
<dbReference type="EMBL" id="JABSTU010000008">
    <property type="protein sequence ID" value="KAH8022614.1"/>
    <property type="molecule type" value="Genomic_DNA"/>
</dbReference>
<proteinExistence type="predicted"/>
<protein>
    <recommendedName>
        <fullName evidence="3">Cyclic nucleotide-binding domain-containing protein</fullName>
    </recommendedName>
</protein>
<evidence type="ECO:0008006" key="3">
    <source>
        <dbReference type="Google" id="ProtNLM"/>
    </source>
</evidence>
<dbReference type="InterPro" id="IPR018490">
    <property type="entry name" value="cNMP-bd_dom_sf"/>
</dbReference>
<dbReference type="InterPro" id="IPR014710">
    <property type="entry name" value="RmlC-like_jellyroll"/>
</dbReference>
<dbReference type="Gene3D" id="2.60.120.10">
    <property type="entry name" value="Jelly Rolls"/>
    <property type="match status" value="1"/>
</dbReference>